<gene>
    <name evidence="1" type="ORF">C4H11_11555</name>
</gene>
<dbReference type="EMBL" id="CP027231">
    <property type="protein sequence ID" value="AVM53480.1"/>
    <property type="molecule type" value="Genomic_DNA"/>
</dbReference>
<keyword evidence="2" id="KW-1185">Reference proteome</keyword>
<dbReference type="RefSeq" id="WP_106042184.1">
    <property type="nucleotide sequence ID" value="NZ_CP027231.1"/>
</dbReference>
<protein>
    <submittedName>
        <fullName evidence="1">DUF3244 domain-containing protein</fullName>
    </submittedName>
</protein>
<reference evidence="1 2" key="1">
    <citation type="submission" date="2018-02" db="EMBL/GenBank/DDBJ databases">
        <authorList>
            <person name="Holder M.E."/>
            <person name="Ajami N.J."/>
            <person name="Petrosino J.F."/>
        </authorList>
    </citation>
    <scope>NUCLEOTIDE SEQUENCE [LARGE SCALE GENOMIC DNA]</scope>
    <source>
        <strain evidence="1 2">ATCC 33285</strain>
    </source>
</reference>
<organism evidence="1 2">
    <name type="scientific">Bacteroides zoogleoformans</name>
    <dbReference type="NCBI Taxonomy" id="28119"/>
    <lineage>
        <taxon>Bacteria</taxon>
        <taxon>Pseudomonadati</taxon>
        <taxon>Bacteroidota</taxon>
        <taxon>Bacteroidia</taxon>
        <taxon>Bacteroidales</taxon>
        <taxon>Bacteroidaceae</taxon>
        <taxon>Bacteroides</taxon>
    </lineage>
</organism>
<evidence type="ECO:0000313" key="2">
    <source>
        <dbReference type="Proteomes" id="UP000238304"/>
    </source>
</evidence>
<proteinExistence type="predicted"/>
<evidence type="ECO:0000313" key="1">
    <source>
        <dbReference type="EMBL" id="AVM53480.1"/>
    </source>
</evidence>
<accession>A0ABN5IMP6</accession>
<dbReference type="Proteomes" id="UP000238304">
    <property type="component" value="Chromosome"/>
</dbReference>
<sequence length="124" mass="13839">MKAKTFIFLLAVLIVAPMNAVVNLQKRKPRVNKHLEEVRAVTRSPINYIIDVSGDETCLQIMLRFPLSDADITITDKDGNTVVYEPQTSGFGGKVFYIHTPKAYPYMIEISSPAVDIVGEIVLE</sequence>
<name>A0ABN5IMP6_9BACE</name>